<dbReference type="OrthoDB" id="6692965at2"/>
<evidence type="ECO:0000313" key="4">
    <source>
        <dbReference type="Proteomes" id="UP000240957"/>
    </source>
</evidence>
<reference evidence="3 4" key="2">
    <citation type="submission" date="2018-08" db="EMBL/GenBank/DDBJ databases">
        <title>The draft genome of Acinetobacter sichuanensis strain WCHAc060041.</title>
        <authorList>
            <person name="Qin J."/>
            <person name="Feng Y."/>
            <person name="Zong Z."/>
        </authorList>
    </citation>
    <scope>NUCLEOTIDE SEQUENCE [LARGE SCALE GENOMIC DNA]</scope>
    <source>
        <strain evidence="3 4">WCHAc060041</strain>
    </source>
</reference>
<keyword evidence="1" id="KW-0732">Signal</keyword>
<evidence type="ECO:0000313" key="2">
    <source>
        <dbReference type="EMBL" id="MFC2995286.1"/>
    </source>
</evidence>
<comment type="caution">
    <text evidence="3">The sequence shown here is derived from an EMBL/GenBank/DDBJ whole genome shotgun (WGS) entry which is preliminary data.</text>
</comment>
<dbReference type="RefSeq" id="WP_107009786.1">
    <property type="nucleotide sequence ID" value="NZ_JBHRSF010000019.1"/>
</dbReference>
<evidence type="ECO:0000313" key="3">
    <source>
        <dbReference type="EMBL" id="RFC82050.1"/>
    </source>
</evidence>
<feature type="signal peptide" evidence="1">
    <location>
        <begin position="1"/>
        <end position="23"/>
    </location>
</feature>
<dbReference type="Proteomes" id="UP000240957">
    <property type="component" value="Unassembled WGS sequence"/>
</dbReference>
<name>A0A371YKR3_9GAMM</name>
<proteinExistence type="predicted"/>
<evidence type="ECO:0000256" key="1">
    <source>
        <dbReference type="SAM" id="SignalP"/>
    </source>
</evidence>
<reference evidence="5" key="3">
    <citation type="journal article" date="2019" name="Int. J. Syst. Evol. Microbiol.">
        <title>The Global Catalogue of Microorganisms (GCM) 10K type strain sequencing project: providing services to taxonomists for standard genome sequencing and annotation.</title>
        <authorList>
            <consortium name="The Broad Institute Genomics Platform"/>
            <consortium name="The Broad Institute Genome Sequencing Center for Infectious Disease"/>
            <person name="Wu L."/>
            <person name="Ma J."/>
        </authorList>
    </citation>
    <scope>NUCLEOTIDE SEQUENCE [LARGE SCALE GENOMIC DNA]</scope>
    <source>
        <strain evidence="5">KCTC 62575</strain>
    </source>
</reference>
<accession>A0A371YKR3</accession>
<reference evidence="2" key="4">
    <citation type="submission" date="2024-09" db="EMBL/GenBank/DDBJ databases">
        <authorList>
            <person name="Sun Q."/>
            <person name="Mori K."/>
        </authorList>
    </citation>
    <scope>NUCLEOTIDE SEQUENCE</scope>
    <source>
        <strain evidence="2">KCTC 62575</strain>
    </source>
</reference>
<evidence type="ECO:0000313" key="5">
    <source>
        <dbReference type="Proteomes" id="UP001595455"/>
    </source>
</evidence>
<organism evidence="3 4">
    <name type="scientific">Acinetobacter sichuanensis</name>
    <dbReference type="NCBI Taxonomy" id="2136183"/>
    <lineage>
        <taxon>Bacteria</taxon>
        <taxon>Pseudomonadati</taxon>
        <taxon>Pseudomonadota</taxon>
        <taxon>Gammaproteobacteria</taxon>
        <taxon>Moraxellales</taxon>
        <taxon>Moraxellaceae</taxon>
        <taxon>Acinetobacter</taxon>
    </lineage>
</organism>
<dbReference type="Proteomes" id="UP001595455">
    <property type="component" value="Unassembled WGS sequence"/>
</dbReference>
<keyword evidence="5" id="KW-1185">Reference proteome</keyword>
<dbReference type="AlphaFoldDB" id="A0A371YKR3"/>
<reference evidence="2" key="1">
    <citation type="journal article" date="2014" name="Int. J. Syst. Evol. Microbiol.">
        <title>Complete genome of a new Firmicutes species belonging to the dominant human colonic microbiota ('Ruminococcus bicirculans') reveals two chromosomes and a selective capacity to utilize plant glucans.</title>
        <authorList>
            <consortium name="NISC Comparative Sequencing Program"/>
            <person name="Wegmann U."/>
            <person name="Louis P."/>
            <person name="Goesmann A."/>
            <person name="Henrissat B."/>
            <person name="Duncan S.H."/>
            <person name="Flint H.J."/>
        </authorList>
    </citation>
    <scope>NUCLEOTIDE SEQUENCE</scope>
    <source>
        <strain evidence="2">KCTC 62575</strain>
    </source>
</reference>
<feature type="chain" id="PRO_5016827591" evidence="1">
    <location>
        <begin position="24"/>
        <end position="159"/>
    </location>
</feature>
<sequence>MIRPLLLATTIFLSTSMFNFVYADKATNIEMKQHNTQKAHQADFALFVRLMEQVDMQKMTTMIVEDAETVTVEQTAQVADVIKNLQALSQSLDQASFATPEGKKVRAAFIAYNDDSIYLLKNQKQWENDEKQKEKLIKHSEQLNQTLVESIQKLKVFAE</sequence>
<protein>
    <submittedName>
        <fullName evidence="3">Uncharacterized protein</fullName>
    </submittedName>
</protein>
<dbReference type="EMBL" id="PYIX02000045">
    <property type="protein sequence ID" value="RFC82050.1"/>
    <property type="molecule type" value="Genomic_DNA"/>
</dbReference>
<dbReference type="EMBL" id="JBHRSF010000019">
    <property type="protein sequence ID" value="MFC2995286.1"/>
    <property type="molecule type" value="Genomic_DNA"/>
</dbReference>
<gene>
    <name evidence="2" type="ORF">ACFODO_08405</name>
    <name evidence="3" type="ORF">C9E89_018505</name>
</gene>